<keyword evidence="1" id="KW-0732">Signal</keyword>
<dbReference type="PANTHER" id="PTHR33509">
    <property type="entry name" value="LATE EMBRYOGENIS ABUNDANT PROTEIN 2-RELATED"/>
    <property type="match status" value="1"/>
</dbReference>
<dbReference type="InterPro" id="IPR004926">
    <property type="entry name" value="LEA_3a"/>
</dbReference>
<evidence type="ECO:0000313" key="2">
    <source>
        <dbReference type="EMBL" id="KAJ7963355.1"/>
    </source>
</evidence>
<dbReference type="Pfam" id="PF03242">
    <property type="entry name" value="LEA_3a"/>
    <property type="match status" value="1"/>
</dbReference>
<comment type="caution">
    <text evidence="2">The sequence shown here is derived from an EMBL/GenBank/DDBJ whole genome shotgun (WGS) entry which is preliminary data.</text>
</comment>
<sequence length="88" mass="10330">MSKPLINNILLLCLSRRSYTVAADNVTLKSVTVVGEAKTSRREKMVEKEQKEIFWMRDPKTGNWIPENQFEEVDVAELRNKFVFKKKQ</sequence>
<gene>
    <name evidence="2" type="ORF">O6P43_018467</name>
</gene>
<protein>
    <submittedName>
        <fullName evidence="2">Late embryogenesis abundant protein</fullName>
    </submittedName>
</protein>
<proteinExistence type="predicted"/>
<accession>A0AAD7LUI8</accession>
<dbReference type="KEGG" id="qsa:O6P43_018467"/>
<dbReference type="AlphaFoldDB" id="A0AAD7LUI8"/>
<reference evidence="2" key="1">
    <citation type="journal article" date="2023" name="Science">
        <title>Elucidation of the pathway for biosynthesis of saponin adjuvants from the soapbark tree.</title>
        <authorList>
            <person name="Reed J."/>
            <person name="Orme A."/>
            <person name="El-Demerdash A."/>
            <person name="Owen C."/>
            <person name="Martin L.B.B."/>
            <person name="Misra R.C."/>
            <person name="Kikuchi S."/>
            <person name="Rejzek M."/>
            <person name="Martin A.C."/>
            <person name="Harkess A."/>
            <person name="Leebens-Mack J."/>
            <person name="Louveau T."/>
            <person name="Stephenson M.J."/>
            <person name="Osbourn A."/>
        </authorList>
    </citation>
    <scope>NUCLEOTIDE SEQUENCE</scope>
    <source>
        <strain evidence="2">S10</strain>
    </source>
</reference>
<name>A0AAD7LUI8_QUISA</name>
<feature type="signal peptide" evidence="1">
    <location>
        <begin position="1"/>
        <end position="23"/>
    </location>
</feature>
<organism evidence="2 3">
    <name type="scientific">Quillaja saponaria</name>
    <name type="common">Soap bark tree</name>
    <dbReference type="NCBI Taxonomy" id="32244"/>
    <lineage>
        <taxon>Eukaryota</taxon>
        <taxon>Viridiplantae</taxon>
        <taxon>Streptophyta</taxon>
        <taxon>Embryophyta</taxon>
        <taxon>Tracheophyta</taxon>
        <taxon>Spermatophyta</taxon>
        <taxon>Magnoliopsida</taxon>
        <taxon>eudicotyledons</taxon>
        <taxon>Gunneridae</taxon>
        <taxon>Pentapetalae</taxon>
        <taxon>rosids</taxon>
        <taxon>fabids</taxon>
        <taxon>Fabales</taxon>
        <taxon>Quillajaceae</taxon>
        <taxon>Quillaja</taxon>
    </lineage>
</organism>
<evidence type="ECO:0000256" key="1">
    <source>
        <dbReference type="SAM" id="SignalP"/>
    </source>
</evidence>
<dbReference type="EMBL" id="JARAOO010000007">
    <property type="protein sequence ID" value="KAJ7963355.1"/>
    <property type="molecule type" value="Genomic_DNA"/>
</dbReference>
<dbReference type="PANTHER" id="PTHR33509:SF21">
    <property type="entry name" value="OS02G0564600 PROTEIN"/>
    <property type="match status" value="1"/>
</dbReference>
<feature type="chain" id="PRO_5042286505" evidence="1">
    <location>
        <begin position="24"/>
        <end position="88"/>
    </location>
</feature>
<dbReference type="Proteomes" id="UP001163823">
    <property type="component" value="Chromosome 7"/>
</dbReference>
<evidence type="ECO:0000313" key="3">
    <source>
        <dbReference type="Proteomes" id="UP001163823"/>
    </source>
</evidence>
<keyword evidence="3" id="KW-1185">Reference proteome</keyword>